<evidence type="ECO:0000313" key="3">
    <source>
        <dbReference type="Proteomes" id="UP000242329"/>
    </source>
</evidence>
<accession>A0A1M5QX80</accession>
<evidence type="ECO:0000256" key="1">
    <source>
        <dbReference type="SAM" id="Coils"/>
    </source>
</evidence>
<dbReference type="OrthoDB" id="9960096at2"/>
<dbReference type="EMBL" id="FQWY01000040">
    <property type="protein sequence ID" value="SHH18735.1"/>
    <property type="molecule type" value="Genomic_DNA"/>
</dbReference>
<proteinExistence type="predicted"/>
<keyword evidence="3" id="KW-1185">Reference proteome</keyword>
<organism evidence="2 3">
    <name type="scientific">Thermosyntropha lipolytica DSM 11003</name>
    <dbReference type="NCBI Taxonomy" id="1123382"/>
    <lineage>
        <taxon>Bacteria</taxon>
        <taxon>Bacillati</taxon>
        <taxon>Bacillota</taxon>
        <taxon>Clostridia</taxon>
        <taxon>Eubacteriales</taxon>
        <taxon>Syntrophomonadaceae</taxon>
        <taxon>Thermosyntropha</taxon>
    </lineage>
</organism>
<sequence>MEEIVKQLEKIVEKYKKNKKINKNDQDNARKGLETLLQSTDYVKVAFGLIPNLPPGVSIQAFISTWKGASVDQRKELINKLTGSDEMKSNAGYFRIIGIIKELIPEYTEEATELLLYISLMNTKSGKEVPGKVLTERFRKELLENRYLLKFPVEKRQLDEVEISAISAMVLCSIVEKGEFNEEYEELLSDILDWLLAAQKRVFIGKKVIDYIEKVSKDWPEYLQRKCLDLGVIKTLRLKGSEKKVPESSEIIEKGKENEKVLVKKEDVTGWLEKITKYIEGIEKENDYLKKAIKDLRCQLEQERQIIHEKEKEIEKMQAVLRETNEKLVNIEKQKAELQEILNAEKRHHEEEVMRLKDRIESECNYVLEEFKGKLYDKLFRYYKDFNTAKNRPGDAQIADYLKSLTEKIFKVLIGAGINLEKTDW</sequence>
<reference evidence="3" key="1">
    <citation type="submission" date="2016-11" db="EMBL/GenBank/DDBJ databases">
        <authorList>
            <person name="Varghese N."/>
            <person name="Submissions S."/>
        </authorList>
    </citation>
    <scope>NUCLEOTIDE SEQUENCE [LARGE SCALE GENOMIC DNA]</scope>
    <source>
        <strain evidence="3">DSM 11003</strain>
    </source>
</reference>
<keyword evidence="1" id="KW-0175">Coiled coil</keyword>
<gene>
    <name evidence="2" type="ORF">SAMN02745221_01879</name>
</gene>
<dbReference type="AlphaFoldDB" id="A0A1M5QX80"/>
<dbReference type="Gene3D" id="1.20.5.1160">
    <property type="entry name" value="Vasodilator-stimulated phosphoprotein"/>
    <property type="match status" value="1"/>
</dbReference>
<dbReference type="Proteomes" id="UP000242329">
    <property type="component" value="Unassembled WGS sequence"/>
</dbReference>
<protein>
    <submittedName>
        <fullName evidence="2">Uncharacterized protein</fullName>
    </submittedName>
</protein>
<name>A0A1M5QX80_9FIRM</name>
<feature type="coiled-coil region" evidence="1">
    <location>
        <begin position="279"/>
        <end position="359"/>
    </location>
</feature>
<dbReference type="RefSeq" id="WP_073093189.1">
    <property type="nucleotide sequence ID" value="NZ_FQWY01000040.1"/>
</dbReference>
<dbReference type="STRING" id="1123382.SAMN02745221_01879"/>
<evidence type="ECO:0000313" key="2">
    <source>
        <dbReference type="EMBL" id="SHH18735.1"/>
    </source>
</evidence>